<dbReference type="Proteomes" id="UP001044222">
    <property type="component" value="Unassembled WGS sequence"/>
</dbReference>
<evidence type="ECO:0000256" key="1">
    <source>
        <dbReference type="SAM" id="SignalP"/>
    </source>
</evidence>
<keyword evidence="1" id="KW-0732">Signal</keyword>
<keyword evidence="3" id="KW-1185">Reference proteome</keyword>
<gene>
    <name evidence="2" type="ORF">ANANG_G00002760</name>
</gene>
<protein>
    <recommendedName>
        <fullName evidence="4">EB domain-containing protein</fullName>
    </recommendedName>
</protein>
<feature type="signal peptide" evidence="1">
    <location>
        <begin position="1"/>
        <end position="17"/>
    </location>
</feature>
<evidence type="ECO:0000313" key="3">
    <source>
        <dbReference type="Proteomes" id="UP001044222"/>
    </source>
</evidence>
<reference evidence="2" key="1">
    <citation type="submission" date="2021-01" db="EMBL/GenBank/DDBJ databases">
        <title>A chromosome-scale assembly of European eel, Anguilla anguilla.</title>
        <authorList>
            <person name="Henkel C."/>
            <person name="Jong-Raadsen S.A."/>
            <person name="Dufour S."/>
            <person name="Weltzien F.-A."/>
            <person name="Palstra A.P."/>
            <person name="Pelster B."/>
            <person name="Spaink H.P."/>
            <person name="Van Den Thillart G.E."/>
            <person name="Jansen H."/>
            <person name="Zahm M."/>
            <person name="Klopp C."/>
            <person name="Cedric C."/>
            <person name="Louis A."/>
            <person name="Berthelot C."/>
            <person name="Parey E."/>
            <person name="Roest Crollius H."/>
            <person name="Montfort J."/>
            <person name="Robinson-Rechavi M."/>
            <person name="Bucao C."/>
            <person name="Bouchez O."/>
            <person name="Gislard M."/>
            <person name="Lluch J."/>
            <person name="Milhes M."/>
            <person name="Lampietro C."/>
            <person name="Lopez Roques C."/>
            <person name="Donnadieu C."/>
            <person name="Braasch I."/>
            <person name="Desvignes T."/>
            <person name="Postlethwait J."/>
            <person name="Bobe J."/>
            <person name="Guiguen Y."/>
            <person name="Dirks R."/>
        </authorList>
    </citation>
    <scope>NUCLEOTIDE SEQUENCE</scope>
    <source>
        <strain evidence="2">Tag_6206</strain>
        <tissue evidence="2">Liver</tissue>
    </source>
</reference>
<sequence length="84" mass="9345">MLVWGFLLVIHFACIGATPENCKKEWPCADPVCFEMRRSSESACTSTSHTHLCRFNRSCIEYKCDAALTCQCEGSPVKLAGKII</sequence>
<name>A0A9D3SAJ7_ANGAN</name>
<accession>A0A9D3SAJ7</accession>
<comment type="caution">
    <text evidence="2">The sequence shown here is derived from an EMBL/GenBank/DDBJ whole genome shotgun (WGS) entry which is preliminary data.</text>
</comment>
<evidence type="ECO:0008006" key="4">
    <source>
        <dbReference type="Google" id="ProtNLM"/>
    </source>
</evidence>
<feature type="chain" id="PRO_5039390640" description="EB domain-containing protein" evidence="1">
    <location>
        <begin position="18"/>
        <end position="84"/>
    </location>
</feature>
<dbReference type="AlphaFoldDB" id="A0A9D3SAJ7"/>
<organism evidence="2 3">
    <name type="scientific">Anguilla anguilla</name>
    <name type="common">European freshwater eel</name>
    <name type="synonym">Muraena anguilla</name>
    <dbReference type="NCBI Taxonomy" id="7936"/>
    <lineage>
        <taxon>Eukaryota</taxon>
        <taxon>Metazoa</taxon>
        <taxon>Chordata</taxon>
        <taxon>Craniata</taxon>
        <taxon>Vertebrata</taxon>
        <taxon>Euteleostomi</taxon>
        <taxon>Actinopterygii</taxon>
        <taxon>Neopterygii</taxon>
        <taxon>Teleostei</taxon>
        <taxon>Anguilliformes</taxon>
        <taxon>Anguillidae</taxon>
        <taxon>Anguilla</taxon>
    </lineage>
</organism>
<evidence type="ECO:0000313" key="2">
    <source>
        <dbReference type="EMBL" id="KAG5855972.1"/>
    </source>
</evidence>
<proteinExistence type="predicted"/>
<dbReference type="EMBL" id="JAFIRN010000001">
    <property type="protein sequence ID" value="KAG5855972.1"/>
    <property type="molecule type" value="Genomic_DNA"/>
</dbReference>